<dbReference type="VEuPathDB" id="VectorBase:AMEM001817"/>
<keyword evidence="1" id="KW-0812">Transmembrane</keyword>
<evidence type="ECO:0000313" key="3">
    <source>
        <dbReference type="Proteomes" id="UP000075903"/>
    </source>
</evidence>
<dbReference type="EnsemblMetazoa" id="AMEM001817-RA">
    <property type="protein sequence ID" value="AMEM001817-PA"/>
    <property type="gene ID" value="AMEM001817"/>
</dbReference>
<organism evidence="2 3">
    <name type="scientific">Anopheles merus</name>
    <name type="common">Mosquito</name>
    <dbReference type="NCBI Taxonomy" id="30066"/>
    <lineage>
        <taxon>Eukaryota</taxon>
        <taxon>Metazoa</taxon>
        <taxon>Ecdysozoa</taxon>
        <taxon>Arthropoda</taxon>
        <taxon>Hexapoda</taxon>
        <taxon>Insecta</taxon>
        <taxon>Pterygota</taxon>
        <taxon>Neoptera</taxon>
        <taxon>Endopterygota</taxon>
        <taxon>Diptera</taxon>
        <taxon>Nematocera</taxon>
        <taxon>Culicoidea</taxon>
        <taxon>Culicidae</taxon>
        <taxon>Anophelinae</taxon>
        <taxon>Anopheles</taxon>
    </lineage>
</organism>
<keyword evidence="3" id="KW-1185">Reference proteome</keyword>
<accession>A0A182UQD4</accession>
<proteinExistence type="predicted"/>
<feature type="transmembrane region" description="Helical" evidence="1">
    <location>
        <begin position="43"/>
        <end position="65"/>
    </location>
</feature>
<evidence type="ECO:0000256" key="1">
    <source>
        <dbReference type="SAM" id="Phobius"/>
    </source>
</evidence>
<keyword evidence="1" id="KW-1133">Transmembrane helix</keyword>
<sequence>MLPHPAYTKAQPLTTVLYTPLLTLTSSSPQFFWSVRVRYAREIFALSSTAYAFFIVSMSGCRLRVKIHATSARKNGYFSCSYQRPRYAYVSKFSTTGTLGHLPKPGTCASTPSSRSTVSRPTPIPAHRGMLEYLLSPSSLDDLYAQV</sequence>
<evidence type="ECO:0000313" key="2">
    <source>
        <dbReference type="EnsemblMetazoa" id="AMEM001817-PA"/>
    </source>
</evidence>
<protein>
    <submittedName>
        <fullName evidence="2">Uncharacterized protein</fullName>
    </submittedName>
</protein>
<dbReference type="Proteomes" id="UP000075903">
    <property type="component" value="Unassembled WGS sequence"/>
</dbReference>
<name>A0A182UQD4_ANOME</name>
<keyword evidence="1" id="KW-0472">Membrane</keyword>
<dbReference type="AlphaFoldDB" id="A0A182UQD4"/>
<reference evidence="2" key="1">
    <citation type="submission" date="2020-05" db="UniProtKB">
        <authorList>
            <consortium name="EnsemblMetazoa"/>
        </authorList>
    </citation>
    <scope>IDENTIFICATION</scope>
    <source>
        <strain evidence="2">MAF</strain>
    </source>
</reference>